<name>A0A7T0KFV5_9CORY</name>
<protein>
    <submittedName>
        <fullName evidence="2">Antibiotic biosynthesis monooxygenase</fullName>
    </submittedName>
</protein>
<dbReference type="InterPro" id="IPR011008">
    <property type="entry name" value="Dimeric_a/b-barrel"/>
</dbReference>
<evidence type="ECO:0000259" key="1">
    <source>
        <dbReference type="PROSITE" id="PS51725"/>
    </source>
</evidence>
<dbReference type="Proteomes" id="UP000594681">
    <property type="component" value="Chromosome"/>
</dbReference>
<proteinExistence type="predicted"/>
<organism evidence="2 3">
    <name type="scientific">Corynebacterium lizhenjunii</name>
    <dbReference type="NCBI Taxonomy" id="2709394"/>
    <lineage>
        <taxon>Bacteria</taxon>
        <taxon>Bacillati</taxon>
        <taxon>Actinomycetota</taxon>
        <taxon>Actinomycetes</taxon>
        <taxon>Mycobacteriales</taxon>
        <taxon>Corynebacteriaceae</taxon>
        <taxon>Corynebacterium</taxon>
    </lineage>
</organism>
<keyword evidence="2" id="KW-0560">Oxidoreductase</keyword>
<accession>A0A7T0KFV5</accession>
<feature type="domain" description="ABM" evidence="1">
    <location>
        <begin position="2"/>
        <end position="92"/>
    </location>
</feature>
<dbReference type="EMBL" id="CP064954">
    <property type="protein sequence ID" value="QPK79822.1"/>
    <property type="molecule type" value="Genomic_DNA"/>
</dbReference>
<dbReference type="RefSeq" id="WP_165007825.1">
    <property type="nucleotide sequence ID" value="NZ_CP064954.1"/>
</dbReference>
<keyword evidence="2" id="KW-0503">Monooxygenase</keyword>
<dbReference type="AlphaFoldDB" id="A0A7T0KFV5"/>
<dbReference type="InterPro" id="IPR007138">
    <property type="entry name" value="ABM_dom"/>
</dbReference>
<dbReference type="SUPFAM" id="SSF54909">
    <property type="entry name" value="Dimeric alpha+beta barrel"/>
    <property type="match status" value="1"/>
</dbReference>
<keyword evidence="3" id="KW-1185">Reference proteome</keyword>
<gene>
    <name evidence="2" type="ORF">G7Y31_03755</name>
</gene>
<dbReference type="Gene3D" id="3.30.70.100">
    <property type="match status" value="1"/>
</dbReference>
<dbReference type="InterPro" id="IPR050744">
    <property type="entry name" value="AI-2_Isomerase_LsrG"/>
</dbReference>
<dbReference type="PANTHER" id="PTHR33336:SF3">
    <property type="entry name" value="ABM DOMAIN-CONTAINING PROTEIN"/>
    <property type="match status" value="1"/>
</dbReference>
<dbReference type="PANTHER" id="PTHR33336">
    <property type="entry name" value="QUINOL MONOOXYGENASE YGIN-RELATED"/>
    <property type="match status" value="1"/>
</dbReference>
<evidence type="ECO:0000313" key="3">
    <source>
        <dbReference type="Proteomes" id="UP000594681"/>
    </source>
</evidence>
<evidence type="ECO:0000313" key="2">
    <source>
        <dbReference type="EMBL" id="QPK79822.1"/>
    </source>
</evidence>
<reference evidence="2 3" key="1">
    <citation type="submission" date="2020-11" db="EMBL/GenBank/DDBJ databases">
        <title>Corynebacterium sp. ZJ-599.</title>
        <authorList>
            <person name="Zhou J."/>
        </authorList>
    </citation>
    <scope>NUCLEOTIDE SEQUENCE [LARGE SCALE GENOMIC DNA]</scope>
    <source>
        <strain evidence="2 3">ZJ-599</strain>
    </source>
</reference>
<dbReference type="GO" id="GO:0004497">
    <property type="term" value="F:monooxygenase activity"/>
    <property type="evidence" value="ECO:0007669"/>
    <property type="project" value="UniProtKB-KW"/>
</dbReference>
<dbReference type="KEGG" id="cliz:G7Y31_03755"/>
<dbReference type="Pfam" id="PF03992">
    <property type="entry name" value="ABM"/>
    <property type="match status" value="1"/>
</dbReference>
<dbReference type="PROSITE" id="PS51725">
    <property type="entry name" value="ABM"/>
    <property type="match status" value="1"/>
</dbReference>
<sequence length="107" mass="12549">MILINVKFHVKSEYKDTFLDQVQWYTDACNAEPGCIFFKWYADPEDDSRFLLIEAYEDGADVAHVESDHFKRGCEEMPQYLVETPDIINTKIPGKTTWDKMAEYKVD</sequence>